<dbReference type="KEGG" id="plon:Pla110_35750"/>
<gene>
    <name evidence="1" type="ORF">Pla110_35750</name>
</gene>
<dbReference type="AlphaFoldDB" id="A0A518CRJ2"/>
<keyword evidence="2" id="KW-1185">Reference proteome</keyword>
<accession>A0A518CRJ2</accession>
<protein>
    <recommendedName>
        <fullName evidence="3">Tetratricopeptide repeat protein</fullName>
    </recommendedName>
</protein>
<proteinExistence type="predicted"/>
<organism evidence="1 2">
    <name type="scientific">Polystyrenella longa</name>
    <dbReference type="NCBI Taxonomy" id="2528007"/>
    <lineage>
        <taxon>Bacteria</taxon>
        <taxon>Pseudomonadati</taxon>
        <taxon>Planctomycetota</taxon>
        <taxon>Planctomycetia</taxon>
        <taxon>Planctomycetales</taxon>
        <taxon>Planctomycetaceae</taxon>
        <taxon>Polystyrenella</taxon>
    </lineage>
</organism>
<evidence type="ECO:0000313" key="1">
    <source>
        <dbReference type="EMBL" id="QDU81824.1"/>
    </source>
</evidence>
<dbReference type="EMBL" id="CP036281">
    <property type="protein sequence ID" value="QDU81824.1"/>
    <property type="molecule type" value="Genomic_DNA"/>
</dbReference>
<name>A0A518CRJ2_9PLAN</name>
<dbReference type="InterPro" id="IPR011990">
    <property type="entry name" value="TPR-like_helical_dom_sf"/>
</dbReference>
<dbReference type="RefSeq" id="WP_144997494.1">
    <property type="nucleotide sequence ID" value="NZ_CP036281.1"/>
</dbReference>
<evidence type="ECO:0000313" key="2">
    <source>
        <dbReference type="Proteomes" id="UP000317178"/>
    </source>
</evidence>
<evidence type="ECO:0008006" key="3">
    <source>
        <dbReference type="Google" id="ProtNLM"/>
    </source>
</evidence>
<dbReference type="OrthoDB" id="241280at2"/>
<dbReference type="Gene3D" id="1.25.40.10">
    <property type="entry name" value="Tetratricopeptide repeat domain"/>
    <property type="match status" value="1"/>
</dbReference>
<dbReference type="SUPFAM" id="SSF48452">
    <property type="entry name" value="TPR-like"/>
    <property type="match status" value="1"/>
</dbReference>
<dbReference type="Proteomes" id="UP000317178">
    <property type="component" value="Chromosome"/>
</dbReference>
<reference evidence="1 2" key="1">
    <citation type="submission" date="2019-02" db="EMBL/GenBank/DDBJ databases">
        <title>Deep-cultivation of Planctomycetes and their phenomic and genomic characterization uncovers novel biology.</title>
        <authorList>
            <person name="Wiegand S."/>
            <person name="Jogler M."/>
            <person name="Boedeker C."/>
            <person name="Pinto D."/>
            <person name="Vollmers J."/>
            <person name="Rivas-Marin E."/>
            <person name="Kohn T."/>
            <person name="Peeters S.H."/>
            <person name="Heuer A."/>
            <person name="Rast P."/>
            <person name="Oberbeckmann S."/>
            <person name="Bunk B."/>
            <person name="Jeske O."/>
            <person name="Meyerdierks A."/>
            <person name="Storesund J.E."/>
            <person name="Kallscheuer N."/>
            <person name="Luecker S."/>
            <person name="Lage O.M."/>
            <person name="Pohl T."/>
            <person name="Merkel B.J."/>
            <person name="Hornburger P."/>
            <person name="Mueller R.-W."/>
            <person name="Bruemmer F."/>
            <person name="Labrenz M."/>
            <person name="Spormann A.M."/>
            <person name="Op den Camp H."/>
            <person name="Overmann J."/>
            <person name="Amann R."/>
            <person name="Jetten M.S.M."/>
            <person name="Mascher T."/>
            <person name="Medema M.H."/>
            <person name="Devos D.P."/>
            <person name="Kaster A.-K."/>
            <person name="Ovreas L."/>
            <person name="Rohde M."/>
            <person name="Galperin M.Y."/>
            <person name="Jogler C."/>
        </authorList>
    </citation>
    <scope>NUCLEOTIDE SEQUENCE [LARGE SCALE GENOMIC DNA]</scope>
    <source>
        <strain evidence="1 2">Pla110</strain>
    </source>
</reference>
<sequence length="360" mass="41243">MHRQDISIILRLLVAVLLVSLLIVTPGLAQKGQAPLTDQIEIRKPNTGLTTQLNGEIVDFNGEELQFRTGPNQRVQYFSAEDILQTRYQQSPEHQRGVELYEQKKYTEAERSLETALKIEPRGWVRRELLALQIKLALASYDYEKAGNRFIALSASDEDTRYFHLIPLNWRIPEEGSESGPIAFTGEVPETTARRWLVDNAPVAQLLGASWLLFRDSEDLTVSRRLDQLSRNTNNRIQSSAQMQIWRQYVAEGRFSEIELQRWESRIESLQDLDRAGPYYLLATAYAKQLEFDHAAVRWLWPKANQAVDHLLSSDAQLLAAEALVRLGLSRQALIVYRELAEEYPESPAGKTARERIQID</sequence>